<evidence type="ECO:0000256" key="6">
    <source>
        <dbReference type="SAM" id="Phobius"/>
    </source>
</evidence>
<dbReference type="GO" id="GO:0005886">
    <property type="term" value="C:plasma membrane"/>
    <property type="evidence" value="ECO:0007669"/>
    <property type="project" value="UniProtKB-SubCell"/>
</dbReference>
<dbReference type="GO" id="GO:0036376">
    <property type="term" value="P:sodium ion export across plasma membrane"/>
    <property type="evidence" value="ECO:0007669"/>
    <property type="project" value="InterPro"/>
</dbReference>
<keyword evidence="4 6" id="KW-1133">Transmembrane helix</keyword>
<keyword evidence="8" id="KW-1185">Reference proteome</keyword>
<keyword evidence="5 6" id="KW-0472">Membrane</keyword>
<name>A0A0P8W2L4_9CLOT</name>
<dbReference type="STRING" id="36849.OXPF_35050"/>
<evidence type="ECO:0000256" key="4">
    <source>
        <dbReference type="ARBA" id="ARBA00022989"/>
    </source>
</evidence>
<feature type="transmembrane region" description="Helical" evidence="6">
    <location>
        <begin position="6"/>
        <end position="30"/>
    </location>
</feature>
<evidence type="ECO:0000313" key="8">
    <source>
        <dbReference type="Proteomes" id="UP000050326"/>
    </source>
</evidence>
<comment type="caution">
    <text evidence="7">The sequence shown here is derived from an EMBL/GenBank/DDBJ whole genome shotgun (WGS) entry which is preliminary data.</text>
</comment>
<dbReference type="GO" id="GO:0015081">
    <property type="term" value="F:sodium ion transmembrane transporter activity"/>
    <property type="evidence" value="ECO:0007669"/>
    <property type="project" value="InterPro"/>
</dbReference>
<organism evidence="7 8">
    <name type="scientific">Oxobacter pfennigii</name>
    <dbReference type="NCBI Taxonomy" id="36849"/>
    <lineage>
        <taxon>Bacteria</taxon>
        <taxon>Bacillati</taxon>
        <taxon>Bacillota</taxon>
        <taxon>Clostridia</taxon>
        <taxon>Eubacteriales</taxon>
        <taxon>Clostridiaceae</taxon>
        <taxon>Oxobacter</taxon>
    </lineage>
</organism>
<dbReference type="AlphaFoldDB" id="A0A0P8W2L4"/>
<comment type="subcellular location">
    <subcellularLocation>
        <location evidence="1">Cell membrane</location>
    </subcellularLocation>
</comment>
<dbReference type="Pfam" id="PF04277">
    <property type="entry name" value="OAD_gamma"/>
    <property type="match status" value="1"/>
</dbReference>
<evidence type="ECO:0000313" key="7">
    <source>
        <dbReference type="EMBL" id="KPU42745.1"/>
    </source>
</evidence>
<reference evidence="7 8" key="1">
    <citation type="submission" date="2015-09" db="EMBL/GenBank/DDBJ databases">
        <title>Genome sequence of Oxobacter pfennigii DSM 3222.</title>
        <authorList>
            <person name="Poehlein A."/>
            <person name="Bengelsdorf F.R."/>
            <person name="Schiel-Bengelsdorf B."/>
            <person name="Duerre P."/>
            <person name="Daniel R."/>
        </authorList>
    </citation>
    <scope>NUCLEOTIDE SEQUENCE [LARGE SCALE GENOMIC DNA]</scope>
    <source>
        <strain evidence="7 8">DSM 3222</strain>
    </source>
</reference>
<dbReference type="InterPro" id="IPR005899">
    <property type="entry name" value="Na_pump_deCOase"/>
</dbReference>
<protein>
    <submittedName>
        <fullName evidence="7">Oxaloacetate decarboxylase, gamma chain</fullName>
    </submittedName>
</protein>
<proteinExistence type="predicted"/>
<keyword evidence="2" id="KW-1003">Cell membrane</keyword>
<evidence type="ECO:0000256" key="3">
    <source>
        <dbReference type="ARBA" id="ARBA00022692"/>
    </source>
</evidence>
<accession>A0A0P8W2L4</accession>
<sequence length="114" mass="12638">MLEKLEFLVSIILISMTIVSVVLILLSSLIRMQKYFFKSFDYGASEKKNEEKDTNKPALGNTKEDELAAVITSAIAAVLGEPASSIVVKSIRQVQPIPSAWIVSARQEQVSRLR</sequence>
<gene>
    <name evidence="7" type="ORF">OXPF_35050</name>
</gene>
<evidence type="ECO:0000256" key="2">
    <source>
        <dbReference type="ARBA" id="ARBA00022475"/>
    </source>
</evidence>
<evidence type="ECO:0000256" key="1">
    <source>
        <dbReference type="ARBA" id="ARBA00004236"/>
    </source>
</evidence>
<dbReference type="EMBL" id="LKET01000051">
    <property type="protein sequence ID" value="KPU42745.1"/>
    <property type="molecule type" value="Genomic_DNA"/>
</dbReference>
<evidence type="ECO:0000256" key="5">
    <source>
        <dbReference type="ARBA" id="ARBA00023136"/>
    </source>
</evidence>
<dbReference type="Proteomes" id="UP000050326">
    <property type="component" value="Unassembled WGS sequence"/>
</dbReference>
<dbReference type="RefSeq" id="WP_054876497.1">
    <property type="nucleotide sequence ID" value="NZ_LKET01000051.1"/>
</dbReference>
<keyword evidence="3 6" id="KW-0812">Transmembrane</keyword>